<keyword evidence="3" id="KW-0808">Transferase</keyword>
<evidence type="ECO:0000256" key="2">
    <source>
        <dbReference type="SAM" id="SignalP"/>
    </source>
</evidence>
<dbReference type="AlphaFoldDB" id="A0AAE3P2G4"/>
<sequence>MKKFCLLFLLLSINLFAQTNLTSSNLPIIIIDTNGQAIPDEPKITASMKIIDKGNGERNYVTDPANVYDGKIGIEIRGHSTQMFPKKQYGIELRDNSGNDINAAILGFPAESDFVFNATYTDKSLLRNVIAYKLGNDLGRYATRTKFFELIINNDYKGIYILQEKIKRDKNRVNIKKCEAADTTGDAVTGGYLIKIDRIDPGDKYFNSEYPSVFPNTPSKPSPISYIIEYPKAENIQPAQYNYIKNFINDFETTLTKSTFNDPFDGYYNFIDIDAWVDYFLVSEFTKTTDAYRLSAYLYKDRNSVNGKLIFGPLWDYDLSFGLADYGDSWKENGWVAQNIPNEGIWNPPFWIRKIFNDPVFFNKLAHRWHKLKQQSINPFDPENLVKFIDANNLLLAEAINRNFSRWPELFDPNIYIWPNKNRFTNYKDELLYLKSWIVKRFNWMNANLPEDYSYIEWKQPGKRWLIYQIGNTTKLPLSIFYGEIKNVTSLQFISKDPNVNFSVLGDSLIISASKLGEFSFKGVVKKNNVVVSISPEYKINLATNIEEENNLPTQFELYQNYPNPFSASSGKSSTTIKYTIPSVILRQAQDDNRQSRQNRDQDDNVMVSLPDRQTGLSNHDVTNRNVQDDNVTSSLSRSVLHVTLKVYDILGREVATLVNEYQKPGIYSTEFRAQSSELSSGIYFYKLQAGEFSQTKKLLLMK</sequence>
<dbReference type="Pfam" id="PF08757">
    <property type="entry name" value="CotH"/>
    <property type="match status" value="1"/>
</dbReference>
<dbReference type="InterPro" id="IPR026444">
    <property type="entry name" value="Secre_tail"/>
</dbReference>
<dbReference type="InterPro" id="IPR014867">
    <property type="entry name" value="Spore_coat_CotH_CotH2/3/7"/>
</dbReference>
<dbReference type="EMBL" id="JARGDL010000005">
    <property type="protein sequence ID" value="MDF1611635.1"/>
    <property type="molecule type" value="Genomic_DNA"/>
</dbReference>
<name>A0AAE3P2G4_9BACT</name>
<evidence type="ECO:0000313" key="4">
    <source>
        <dbReference type="Proteomes" id="UP001221302"/>
    </source>
</evidence>
<dbReference type="GO" id="GO:0016301">
    <property type="term" value="F:kinase activity"/>
    <property type="evidence" value="ECO:0007669"/>
    <property type="project" value="UniProtKB-KW"/>
</dbReference>
<keyword evidence="3" id="KW-0418">Kinase</keyword>
<dbReference type="Gene3D" id="2.60.40.4070">
    <property type="match status" value="1"/>
</dbReference>
<feature type="compositionally biased region" description="Basic and acidic residues" evidence="1">
    <location>
        <begin position="589"/>
        <end position="603"/>
    </location>
</feature>
<protein>
    <submittedName>
        <fullName evidence="3">CotH kinase family protein</fullName>
    </submittedName>
</protein>
<keyword evidence="2" id="KW-0732">Signal</keyword>
<accession>A0AAE3P2G4</accession>
<dbReference type="RefSeq" id="WP_321535402.1">
    <property type="nucleotide sequence ID" value="NZ_JARGDL010000005.1"/>
</dbReference>
<gene>
    <name evidence="3" type="ORF">P0M35_05710</name>
</gene>
<feature type="region of interest" description="Disordered" evidence="1">
    <location>
        <begin position="588"/>
        <end position="630"/>
    </location>
</feature>
<evidence type="ECO:0000256" key="1">
    <source>
        <dbReference type="SAM" id="MobiDB-lite"/>
    </source>
</evidence>
<feature type="chain" id="PRO_5041969577" evidence="2">
    <location>
        <begin position="18"/>
        <end position="703"/>
    </location>
</feature>
<feature type="signal peptide" evidence="2">
    <location>
        <begin position="1"/>
        <end position="17"/>
    </location>
</feature>
<evidence type="ECO:0000313" key="3">
    <source>
        <dbReference type="EMBL" id="MDF1611635.1"/>
    </source>
</evidence>
<comment type="caution">
    <text evidence="3">The sequence shown here is derived from an EMBL/GenBank/DDBJ whole genome shotgun (WGS) entry which is preliminary data.</text>
</comment>
<organism evidence="3 4">
    <name type="scientific">Stygiobacter electus</name>
    <dbReference type="NCBI Taxonomy" id="3032292"/>
    <lineage>
        <taxon>Bacteria</taxon>
        <taxon>Pseudomonadati</taxon>
        <taxon>Ignavibacteriota</taxon>
        <taxon>Ignavibacteria</taxon>
        <taxon>Ignavibacteriales</taxon>
        <taxon>Melioribacteraceae</taxon>
        <taxon>Stygiobacter</taxon>
    </lineage>
</organism>
<reference evidence="3" key="1">
    <citation type="submission" date="2023-03" db="EMBL/GenBank/DDBJ databases">
        <title>Stygiobacter electus gen. nov., sp. nov., facultatively anaerobic thermotolerant bacterium of the class Ignavibacteria from a well of Yessentuki mineral water deposit.</title>
        <authorList>
            <person name="Podosokorskaya O.A."/>
            <person name="Elcheninov A.G."/>
            <person name="Petrova N.F."/>
            <person name="Zavarzina D.G."/>
            <person name="Kublanov I.V."/>
            <person name="Merkel A.Y."/>
        </authorList>
    </citation>
    <scope>NUCLEOTIDE SEQUENCE</scope>
    <source>
        <strain evidence="3">09-Me</strain>
    </source>
</reference>
<proteinExistence type="predicted"/>
<feature type="compositionally biased region" description="Polar residues" evidence="1">
    <location>
        <begin position="615"/>
        <end position="630"/>
    </location>
</feature>
<dbReference type="NCBIfam" id="TIGR04183">
    <property type="entry name" value="Por_Secre_tail"/>
    <property type="match status" value="1"/>
</dbReference>
<dbReference type="Proteomes" id="UP001221302">
    <property type="component" value="Unassembled WGS sequence"/>
</dbReference>
<keyword evidence="4" id="KW-1185">Reference proteome</keyword>